<feature type="transmembrane region" description="Helical" evidence="2">
    <location>
        <begin position="12"/>
        <end position="30"/>
    </location>
</feature>
<protein>
    <submittedName>
        <fullName evidence="3">Uncharacterized protein</fullName>
    </submittedName>
</protein>
<evidence type="ECO:0000256" key="1">
    <source>
        <dbReference type="SAM" id="MobiDB-lite"/>
    </source>
</evidence>
<feature type="region of interest" description="Disordered" evidence="1">
    <location>
        <begin position="71"/>
        <end position="103"/>
    </location>
</feature>
<evidence type="ECO:0000313" key="3">
    <source>
        <dbReference type="EMBL" id="SVD99631.1"/>
    </source>
</evidence>
<proteinExistence type="predicted"/>
<evidence type="ECO:0000256" key="2">
    <source>
        <dbReference type="SAM" id="Phobius"/>
    </source>
</evidence>
<keyword evidence="2" id="KW-1133">Transmembrane helix</keyword>
<accession>A0A382ZW22</accession>
<dbReference type="EMBL" id="UINC01187093">
    <property type="protein sequence ID" value="SVD99631.1"/>
    <property type="molecule type" value="Genomic_DNA"/>
</dbReference>
<gene>
    <name evidence="3" type="ORF">METZ01_LOCUS452485</name>
</gene>
<keyword evidence="2" id="KW-0812">Transmembrane</keyword>
<name>A0A382ZW22_9ZZZZ</name>
<sequence>MNLFQELKRRKVFKTLGVYGAAAFIILQVSDIVFPRLLLPDWTATFVIILLILGFPLTFFMSWNYDITPDQHQQSEDGSENLPTSKESPQNEKTNINVYTITG</sequence>
<dbReference type="AlphaFoldDB" id="A0A382ZW22"/>
<keyword evidence="2" id="KW-0472">Membrane</keyword>
<reference evidence="3" key="1">
    <citation type="submission" date="2018-05" db="EMBL/GenBank/DDBJ databases">
        <authorList>
            <person name="Lanie J.A."/>
            <person name="Ng W.-L."/>
            <person name="Kazmierczak K.M."/>
            <person name="Andrzejewski T.M."/>
            <person name="Davidsen T.M."/>
            <person name="Wayne K.J."/>
            <person name="Tettelin H."/>
            <person name="Glass J.I."/>
            <person name="Rusch D."/>
            <person name="Podicherti R."/>
            <person name="Tsui H.-C.T."/>
            <person name="Winkler M.E."/>
        </authorList>
    </citation>
    <scope>NUCLEOTIDE SEQUENCE</scope>
</reference>
<feature type="non-terminal residue" evidence="3">
    <location>
        <position position="103"/>
    </location>
</feature>
<feature type="transmembrane region" description="Helical" evidence="2">
    <location>
        <begin position="42"/>
        <end position="63"/>
    </location>
</feature>
<organism evidence="3">
    <name type="scientific">marine metagenome</name>
    <dbReference type="NCBI Taxonomy" id="408172"/>
    <lineage>
        <taxon>unclassified sequences</taxon>
        <taxon>metagenomes</taxon>
        <taxon>ecological metagenomes</taxon>
    </lineage>
</organism>
<feature type="compositionally biased region" description="Polar residues" evidence="1">
    <location>
        <begin position="81"/>
        <end position="103"/>
    </location>
</feature>